<dbReference type="SUPFAM" id="SSF48403">
    <property type="entry name" value="Ankyrin repeat"/>
    <property type="match status" value="1"/>
</dbReference>
<reference evidence="3" key="1">
    <citation type="submission" date="2020-12" db="EMBL/GenBank/DDBJ databases">
        <authorList>
            <person name="Iha C."/>
        </authorList>
    </citation>
    <scope>NUCLEOTIDE SEQUENCE</scope>
</reference>
<dbReference type="InterPro" id="IPR036770">
    <property type="entry name" value="Ankyrin_rpt-contain_sf"/>
</dbReference>
<gene>
    <name evidence="3" type="ORF">OSTQU699_LOCUS8962</name>
</gene>
<dbReference type="Gene3D" id="2.40.10.10">
    <property type="entry name" value="Trypsin-like serine proteases"/>
    <property type="match status" value="2"/>
</dbReference>
<keyword evidence="4" id="KW-1185">Reference proteome</keyword>
<evidence type="ECO:0000259" key="2">
    <source>
        <dbReference type="PROSITE" id="PS50240"/>
    </source>
</evidence>
<dbReference type="PROSITE" id="PS00134">
    <property type="entry name" value="TRYPSIN_HIS"/>
    <property type="match status" value="1"/>
</dbReference>
<dbReference type="SMART" id="SM00248">
    <property type="entry name" value="ANK"/>
    <property type="match status" value="3"/>
</dbReference>
<comment type="caution">
    <text evidence="3">The sequence shown here is derived from an EMBL/GenBank/DDBJ whole genome shotgun (WGS) entry which is preliminary data.</text>
</comment>
<dbReference type="Gene3D" id="1.25.40.20">
    <property type="entry name" value="Ankyrin repeat-containing domain"/>
    <property type="match status" value="1"/>
</dbReference>
<dbReference type="GO" id="GO:0006508">
    <property type="term" value="P:proteolysis"/>
    <property type="evidence" value="ECO:0007669"/>
    <property type="project" value="InterPro"/>
</dbReference>
<dbReference type="InterPro" id="IPR043504">
    <property type="entry name" value="Peptidase_S1_PA_chymotrypsin"/>
</dbReference>
<dbReference type="GO" id="GO:0004252">
    <property type="term" value="F:serine-type endopeptidase activity"/>
    <property type="evidence" value="ECO:0007669"/>
    <property type="project" value="InterPro"/>
</dbReference>
<dbReference type="Proteomes" id="UP000708148">
    <property type="component" value="Unassembled WGS sequence"/>
</dbReference>
<dbReference type="InterPro" id="IPR002110">
    <property type="entry name" value="Ankyrin_rpt"/>
</dbReference>
<dbReference type="InterPro" id="IPR018114">
    <property type="entry name" value="TRYPSIN_HIS"/>
</dbReference>
<dbReference type="InterPro" id="IPR001254">
    <property type="entry name" value="Trypsin_dom"/>
</dbReference>
<feature type="signal peptide" evidence="1">
    <location>
        <begin position="1"/>
        <end position="37"/>
    </location>
</feature>
<evidence type="ECO:0000256" key="1">
    <source>
        <dbReference type="SAM" id="SignalP"/>
    </source>
</evidence>
<dbReference type="InterPro" id="IPR001314">
    <property type="entry name" value="Peptidase_S1A"/>
</dbReference>
<dbReference type="PANTHER" id="PTHR24260">
    <property type="match status" value="1"/>
</dbReference>
<dbReference type="EMBL" id="CAJHUC010002322">
    <property type="protein sequence ID" value="CAD7703605.1"/>
    <property type="molecule type" value="Genomic_DNA"/>
</dbReference>
<dbReference type="PRINTS" id="PR00722">
    <property type="entry name" value="CHYMOTRYPSIN"/>
</dbReference>
<dbReference type="SUPFAM" id="SSF50494">
    <property type="entry name" value="Trypsin-like serine proteases"/>
    <property type="match status" value="1"/>
</dbReference>
<dbReference type="Pfam" id="PF00089">
    <property type="entry name" value="Trypsin"/>
    <property type="match status" value="1"/>
</dbReference>
<sequence>QQKDVATMMRLPPCRRWVIAVAVAVCLLHQWMPHSECFADESEDINPCERFPYLVSVLRNVDGTQVHGCSGVLVNERWAITAAHCLDAAGSNPSILFGACDGDSGKVVATNYAAVHPRWTGLHWEGNDIALLRLEHGAPQLPGTLLNRNGNELSGDVYYASTTTACESTESDEDEGLSVVRRASAAGATDRETCRGTGEERWGDLIQFSMTCVTGGEICDGDSGGALTKLRIGEEPSTDLITGLASFPYDEEGCASASQPRAFTKLLEYLDWMAQATEEVLESSEKEAVAQLPSAASRGDTDAVKASLDAGATIVARPLAPAFFSATRAGHIQVLQLLLDAGADPSEGIQGGRGLSWPLSSAVSAGDVQMVKFLLGVGARAGGFDRLIYRGGPGESLVSDACWRQGDNYDEVVRLLLEAGACGSCGDAVGPECPGRD</sequence>
<dbReference type="SMART" id="SM00020">
    <property type="entry name" value="Tryp_SPc"/>
    <property type="match status" value="1"/>
</dbReference>
<feature type="non-terminal residue" evidence="3">
    <location>
        <position position="437"/>
    </location>
</feature>
<protein>
    <recommendedName>
        <fullName evidence="2">Peptidase S1 domain-containing protein</fullName>
    </recommendedName>
</protein>
<dbReference type="AlphaFoldDB" id="A0A8S1J955"/>
<dbReference type="OrthoDB" id="513101at2759"/>
<evidence type="ECO:0000313" key="4">
    <source>
        <dbReference type="Proteomes" id="UP000708148"/>
    </source>
</evidence>
<evidence type="ECO:0000313" key="3">
    <source>
        <dbReference type="EMBL" id="CAD7703605.1"/>
    </source>
</evidence>
<feature type="chain" id="PRO_5035736130" description="Peptidase S1 domain-containing protein" evidence="1">
    <location>
        <begin position="38"/>
        <end position="437"/>
    </location>
</feature>
<dbReference type="PROSITE" id="PS50240">
    <property type="entry name" value="TRYPSIN_DOM"/>
    <property type="match status" value="1"/>
</dbReference>
<organism evidence="3 4">
    <name type="scientific">Ostreobium quekettii</name>
    <dbReference type="NCBI Taxonomy" id="121088"/>
    <lineage>
        <taxon>Eukaryota</taxon>
        <taxon>Viridiplantae</taxon>
        <taxon>Chlorophyta</taxon>
        <taxon>core chlorophytes</taxon>
        <taxon>Ulvophyceae</taxon>
        <taxon>TCBD clade</taxon>
        <taxon>Bryopsidales</taxon>
        <taxon>Ostreobineae</taxon>
        <taxon>Ostreobiaceae</taxon>
        <taxon>Ostreobium</taxon>
    </lineage>
</organism>
<dbReference type="InterPro" id="IPR051333">
    <property type="entry name" value="CLIP_Serine_Protease"/>
</dbReference>
<dbReference type="InterPro" id="IPR009003">
    <property type="entry name" value="Peptidase_S1_PA"/>
</dbReference>
<keyword evidence="1" id="KW-0732">Signal</keyword>
<proteinExistence type="predicted"/>
<dbReference type="PANTHER" id="PTHR24260:SF148">
    <property type="entry name" value="IP09309P-RELATED"/>
    <property type="match status" value="1"/>
</dbReference>
<name>A0A8S1J955_9CHLO</name>
<feature type="domain" description="Peptidase S1" evidence="2">
    <location>
        <begin position="51"/>
        <end position="278"/>
    </location>
</feature>
<accession>A0A8S1J955</accession>